<proteinExistence type="predicted"/>
<keyword evidence="3" id="KW-1185">Reference proteome</keyword>
<accession>A0ABS6YAA3</accession>
<feature type="chain" id="PRO_5046739766" evidence="1">
    <location>
        <begin position="20"/>
        <end position="655"/>
    </location>
</feature>
<comment type="caution">
    <text evidence="2">The sequence shown here is derived from an EMBL/GenBank/DDBJ whole genome shotgun (WGS) entry which is preliminary data.</text>
</comment>
<dbReference type="Pfam" id="PF13306">
    <property type="entry name" value="LRR_5"/>
    <property type="match status" value="1"/>
</dbReference>
<gene>
    <name evidence="2" type="ORF">KZO38_01745</name>
</gene>
<evidence type="ECO:0000313" key="3">
    <source>
        <dbReference type="Proteomes" id="UP000788426"/>
    </source>
</evidence>
<sequence length="655" mass="71802">MKKYLLAFGLGLVTTVASAKLKVSNDPSGGIVLTVEVTNDLSNEFVAGSGYLEYHPTSLLAPYVNETKIKVVTTNGTKLSSNDIYRLCGFSEEENNFKYVNTLDLEEADLSNDADLVKLSFMDNLKTITFPKSTTTIPGSCLINNSCKIEHVIVPNNRSRALTIETQAFAAQTLKTVVLGEVQSGNLGQQVFLNCTSLTTVDYHYGWTEIGTQAFMNCSALTTVVLPEGIKTIKDGAFSGSAISAIRLPSTLETIEQNAFNAEYLKTITIPAGVKYIAAQAFQNNRSLTDVYVLGTDTKIDEQGFSPANTYNMQNVATSGKQTLREYFTSYTNIDNVVTVLHYPAAAKNKYLNSDILTHNMAGATYVVDAKGNYANTENHGLYNAKTGDYAGWQNFMLTQELVAEEVYNDDKRVGDKWYSLCLPFSMTKEQIESAYGAGTEVVEFIGVDINTNATTNEKTIHFNFTKKVTATKAHHPYMIHPGIRTNSSLTGIVSTIAGVVKEAETETTLNNEKQTITGTDGVKYTFIGNYTSGKEIPAPAYYYYSGPTTQYANGFYKRTKKGGNWNKYTAIIVLDRDNGIRTSPSIIFNLSGFNSLVTGIDTLEMMYNTTTNSTINNSKVYNTNGIVVLDGVEKLNSLPAGVYIVNGKKYVVKK</sequence>
<evidence type="ECO:0000256" key="1">
    <source>
        <dbReference type="SAM" id="SignalP"/>
    </source>
</evidence>
<reference evidence="2 3" key="1">
    <citation type="submission" date="2021-07" db="EMBL/GenBank/DDBJ databases">
        <title>Genomic diversity and antimicrobial resistance of Prevotella spp. isolated from chronic lung disease airways.</title>
        <authorList>
            <person name="Webb K.A."/>
            <person name="Olagoke O.S."/>
            <person name="Baird T."/>
            <person name="Neill J."/>
            <person name="Pham A."/>
            <person name="Wells T.J."/>
            <person name="Ramsay K.A."/>
            <person name="Bell S.C."/>
            <person name="Sarovich D.S."/>
            <person name="Price E.P."/>
        </authorList>
    </citation>
    <scope>NUCLEOTIDE SEQUENCE [LARGE SCALE GENOMIC DNA]</scope>
    <source>
        <strain evidence="2 3">SCHI0011.S.12</strain>
    </source>
</reference>
<organism evidence="2 3">
    <name type="scientific">Hoylesella nanceiensis</name>
    <dbReference type="NCBI Taxonomy" id="425941"/>
    <lineage>
        <taxon>Bacteria</taxon>
        <taxon>Pseudomonadati</taxon>
        <taxon>Bacteroidota</taxon>
        <taxon>Bacteroidia</taxon>
        <taxon>Bacteroidales</taxon>
        <taxon>Prevotellaceae</taxon>
        <taxon>Hoylesella</taxon>
    </lineage>
</organism>
<protein>
    <submittedName>
        <fullName evidence="2">Leucine-rich repeat domain-containing protein</fullName>
    </submittedName>
</protein>
<dbReference type="PANTHER" id="PTHR45661:SF3">
    <property type="entry name" value="IG-LIKE DOMAIN-CONTAINING PROTEIN"/>
    <property type="match status" value="1"/>
</dbReference>
<dbReference type="InterPro" id="IPR026906">
    <property type="entry name" value="LRR_5"/>
</dbReference>
<feature type="signal peptide" evidence="1">
    <location>
        <begin position="1"/>
        <end position="19"/>
    </location>
</feature>
<dbReference type="EMBL" id="JAHXCT010000001">
    <property type="protein sequence ID" value="MBW4768493.1"/>
    <property type="molecule type" value="Genomic_DNA"/>
</dbReference>
<dbReference type="Proteomes" id="UP000788426">
    <property type="component" value="Unassembled WGS sequence"/>
</dbReference>
<name>A0ABS6YAA3_9BACT</name>
<keyword evidence="1" id="KW-0732">Signal</keyword>
<dbReference type="InterPro" id="IPR053139">
    <property type="entry name" value="Surface_bspA-like"/>
</dbReference>
<evidence type="ECO:0000313" key="2">
    <source>
        <dbReference type="EMBL" id="MBW4768493.1"/>
    </source>
</evidence>
<dbReference type="PANTHER" id="PTHR45661">
    <property type="entry name" value="SURFACE ANTIGEN"/>
    <property type="match status" value="1"/>
</dbReference>
<dbReference type="RefSeq" id="WP_219479324.1">
    <property type="nucleotide sequence ID" value="NZ_JAHXCT010000001.1"/>
</dbReference>